<gene>
    <name evidence="1" type="primary">rraA</name>
    <name evidence="1" type="ORF">GALL_346390</name>
</gene>
<dbReference type="PANTHER" id="PTHR33254">
    <property type="entry name" value="4-HYDROXY-4-METHYL-2-OXOGLUTARATE ALDOLASE 3-RELATED"/>
    <property type="match status" value="1"/>
</dbReference>
<comment type="caution">
    <text evidence="1">The sequence shown here is derived from an EMBL/GenBank/DDBJ whole genome shotgun (WGS) entry which is preliminary data.</text>
</comment>
<dbReference type="CDD" id="cd16841">
    <property type="entry name" value="RraA_family"/>
    <property type="match status" value="1"/>
</dbReference>
<accession>A0A1J5QJU5</accession>
<proteinExistence type="predicted"/>
<organism evidence="1">
    <name type="scientific">mine drainage metagenome</name>
    <dbReference type="NCBI Taxonomy" id="410659"/>
    <lineage>
        <taxon>unclassified sequences</taxon>
        <taxon>metagenomes</taxon>
        <taxon>ecological metagenomes</taxon>
    </lineage>
</organism>
<dbReference type="Gene3D" id="3.50.30.40">
    <property type="entry name" value="Ribonuclease E inhibitor RraA/RraA-like"/>
    <property type="match status" value="1"/>
</dbReference>
<dbReference type="InterPro" id="IPR005493">
    <property type="entry name" value="RraA/RraA-like"/>
</dbReference>
<reference evidence="1" key="1">
    <citation type="submission" date="2016-10" db="EMBL/GenBank/DDBJ databases">
        <title>Sequence of Gallionella enrichment culture.</title>
        <authorList>
            <person name="Poehlein A."/>
            <person name="Muehling M."/>
            <person name="Daniel R."/>
        </authorList>
    </citation>
    <scope>NUCLEOTIDE SEQUENCE</scope>
</reference>
<dbReference type="InterPro" id="IPR036704">
    <property type="entry name" value="RraA/RraA-like_sf"/>
</dbReference>
<name>A0A1J5QJU5_9ZZZZ</name>
<dbReference type="PANTHER" id="PTHR33254:SF4">
    <property type="entry name" value="4-HYDROXY-4-METHYL-2-OXOGLUTARATE ALDOLASE 3-RELATED"/>
    <property type="match status" value="1"/>
</dbReference>
<dbReference type="SUPFAM" id="SSF89562">
    <property type="entry name" value="RraA-like"/>
    <property type="match status" value="1"/>
</dbReference>
<protein>
    <submittedName>
        <fullName evidence="1">Putative regulator of ribonuclease activity</fullName>
    </submittedName>
</protein>
<dbReference type="EMBL" id="MLJW01000692">
    <property type="protein sequence ID" value="OIQ83562.1"/>
    <property type="molecule type" value="Genomic_DNA"/>
</dbReference>
<evidence type="ECO:0000313" key="1">
    <source>
        <dbReference type="EMBL" id="OIQ83562.1"/>
    </source>
</evidence>
<dbReference type="AlphaFoldDB" id="A0A1J5QJU5"/>
<sequence>MKSSDLAEVFRDLSTPHVADACLRRKVPVRCAPSGIQALTAAGCHVVGRALPARHYGSVDVFLEALESASPGDILVVDNAGRMDEACVGDLIALEARRAGIAGIVIWGLHRDTPELIEIGLPVFSLGATPTGPLRLDPSEPEALVSARVGAWTLTRDDVVMADENGVLFFPASKALELAETARGVRETEHRQADAMRQGISLRTQLQFSDYLSNRASDPSLTFRKHLRQLGGAVEE</sequence>
<dbReference type="Pfam" id="PF03737">
    <property type="entry name" value="RraA-like"/>
    <property type="match status" value="1"/>
</dbReference>